<accession>A0AAP0E845</accession>
<gene>
    <name evidence="1" type="ORF">Scep_030794</name>
</gene>
<comment type="caution">
    <text evidence="1">The sequence shown here is derived from an EMBL/GenBank/DDBJ whole genome shotgun (WGS) entry which is preliminary data.</text>
</comment>
<keyword evidence="2" id="KW-1185">Reference proteome</keyword>
<organism evidence="1 2">
    <name type="scientific">Stephania cephalantha</name>
    <dbReference type="NCBI Taxonomy" id="152367"/>
    <lineage>
        <taxon>Eukaryota</taxon>
        <taxon>Viridiplantae</taxon>
        <taxon>Streptophyta</taxon>
        <taxon>Embryophyta</taxon>
        <taxon>Tracheophyta</taxon>
        <taxon>Spermatophyta</taxon>
        <taxon>Magnoliopsida</taxon>
        <taxon>Ranunculales</taxon>
        <taxon>Menispermaceae</taxon>
        <taxon>Menispermoideae</taxon>
        <taxon>Cissampelideae</taxon>
        <taxon>Stephania</taxon>
    </lineage>
</organism>
<reference evidence="1 2" key="1">
    <citation type="submission" date="2024-01" db="EMBL/GenBank/DDBJ databases">
        <title>Genome assemblies of Stephania.</title>
        <authorList>
            <person name="Yang L."/>
        </authorList>
    </citation>
    <scope>NUCLEOTIDE SEQUENCE [LARGE SCALE GENOMIC DNA]</scope>
    <source>
        <strain evidence="1">JXDWG</strain>
        <tissue evidence="1">Leaf</tissue>
    </source>
</reference>
<sequence length="171" mass="19960">MEVRLHHHVISVNCRLMATLNHFLVKSDSIVGHLSIGHQFDKCIVTTPVRGTTLLFHLLKQSINLIHLLLITKSSNQTCVNRRVCFTTSFNHLVKVLDCLFHLVSFTKISDQYRVTSNIWRRAFRLHELKQLDRFRTFSTLQQSFKHYVMRDNVGLKTLINHLIPHPSSIH</sequence>
<evidence type="ECO:0000313" key="2">
    <source>
        <dbReference type="Proteomes" id="UP001419268"/>
    </source>
</evidence>
<proteinExistence type="predicted"/>
<dbReference type="AlphaFoldDB" id="A0AAP0E845"/>
<dbReference type="EMBL" id="JBBNAG010000013">
    <property type="protein sequence ID" value="KAK9084323.1"/>
    <property type="molecule type" value="Genomic_DNA"/>
</dbReference>
<name>A0AAP0E845_9MAGN</name>
<dbReference type="Proteomes" id="UP001419268">
    <property type="component" value="Unassembled WGS sequence"/>
</dbReference>
<evidence type="ECO:0000313" key="1">
    <source>
        <dbReference type="EMBL" id="KAK9084323.1"/>
    </source>
</evidence>
<protein>
    <submittedName>
        <fullName evidence="1">Uncharacterized protein</fullName>
    </submittedName>
</protein>